<evidence type="ECO:0000313" key="3">
    <source>
        <dbReference type="Proteomes" id="UP000673691"/>
    </source>
</evidence>
<feature type="region of interest" description="Disordered" evidence="1">
    <location>
        <begin position="71"/>
        <end position="94"/>
    </location>
</feature>
<keyword evidence="3" id="KW-1185">Reference proteome</keyword>
<reference evidence="2 3" key="1">
    <citation type="journal article" name="Sci. Rep.">
        <title>Genome-scale phylogenetic analyses confirm Olpidium as the closest living zoosporic fungus to the non-flagellated, terrestrial fungi.</title>
        <authorList>
            <person name="Chang Y."/>
            <person name="Rochon D."/>
            <person name="Sekimoto S."/>
            <person name="Wang Y."/>
            <person name="Chovatia M."/>
            <person name="Sandor L."/>
            <person name="Salamov A."/>
            <person name="Grigoriev I.V."/>
            <person name="Stajich J.E."/>
            <person name="Spatafora J.W."/>
        </authorList>
    </citation>
    <scope>NUCLEOTIDE SEQUENCE [LARGE SCALE GENOMIC DNA]</scope>
    <source>
        <strain evidence="2">S191</strain>
    </source>
</reference>
<gene>
    <name evidence="2" type="ORF">BJ554DRAFT_861</name>
</gene>
<sequence>MPSALSCRTTFPKFDRWISGDVFSSSSFMYAHWVYSRKLESAYVSRQHRRFLKRGETHIAVFHRRDVARPRLPFSGPDSPRPSSSLIRTGPRARGHYKAGHSRLRVEAVLLAEPRVDNVNDPINSDARLGDVRGEDNFARALRRGFKNLGLHVRRQSRIDWADDKLADPRAQHPRRVSQ</sequence>
<accession>A0A8H8DHW3</accession>
<evidence type="ECO:0000313" key="2">
    <source>
        <dbReference type="EMBL" id="KAG5458841.1"/>
    </source>
</evidence>
<organism evidence="2 3">
    <name type="scientific">Olpidium bornovanus</name>
    <dbReference type="NCBI Taxonomy" id="278681"/>
    <lineage>
        <taxon>Eukaryota</taxon>
        <taxon>Fungi</taxon>
        <taxon>Fungi incertae sedis</taxon>
        <taxon>Olpidiomycota</taxon>
        <taxon>Olpidiomycotina</taxon>
        <taxon>Olpidiomycetes</taxon>
        <taxon>Olpidiales</taxon>
        <taxon>Olpidiaceae</taxon>
        <taxon>Olpidium</taxon>
    </lineage>
</organism>
<dbReference type="Proteomes" id="UP000673691">
    <property type="component" value="Unassembled WGS sequence"/>
</dbReference>
<protein>
    <submittedName>
        <fullName evidence="2">Uncharacterized protein</fullName>
    </submittedName>
</protein>
<name>A0A8H8DHW3_9FUNG</name>
<comment type="caution">
    <text evidence="2">The sequence shown here is derived from an EMBL/GenBank/DDBJ whole genome shotgun (WGS) entry which is preliminary data.</text>
</comment>
<evidence type="ECO:0000256" key="1">
    <source>
        <dbReference type="SAM" id="MobiDB-lite"/>
    </source>
</evidence>
<proteinExistence type="predicted"/>
<dbReference type="AlphaFoldDB" id="A0A8H8DHW3"/>
<dbReference type="EMBL" id="JAEFCI010007814">
    <property type="protein sequence ID" value="KAG5458841.1"/>
    <property type="molecule type" value="Genomic_DNA"/>
</dbReference>